<organism evidence="2 3">
    <name type="scientific">Anaplasma phagocytophilum str. Norway variant2</name>
    <dbReference type="NCBI Taxonomy" id="1392507"/>
    <lineage>
        <taxon>Bacteria</taxon>
        <taxon>Pseudomonadati</taxon>
        <taxon>Pseudomonadota</taxon>
        <taxon>Alphaproteobacteria</taxon>
        <taxon>Rickettsiales</taxon>
        <taxon>Anaplasmataceae</taxon>
        <taxon>Anaplasma</taxon>
        <taxon>phagocytophilum group</taxon>
    </lineage>
</organism>
<protein>
    <submittedName>
        <fullName evidence="2">Uncharacterized protein</fullName>
    </submittedName>
</protein>
<dbReference type="AlphaFoldDB" id="A0A168HDQ6"/>
<feature type="region of interest" description="Disordered" evidence="1">
    <location>
        <begin position="1"/>
        <end position="42"/>
    </location>
</feature>
<dbReference type="RefSeq" id="WP_052344113.1">
    <property type="nucleotide sequence ID" value="NZ_CP015376.1"/>
</dbReference>
<reference evidence="2 3" key="2">
    <citation type="journal article" date="2014" name="Pathogens">
        <title>Comparative Genomics Identifies a Potential Marker of Human-Virulent Anaplasma phagocytophilum.</title>
        <authorList>
            <person name="Al-Khedery B."/>
            <person name="Barbet A.F."/>
        </authorList>
    </citation>
    <scope>NUCLEOTIDE SEQUENCE [LARGE SCALE GENOMIC DNA]</scope>
    <source>
        <strain evidence="2 3">Norway variant2</strain>
    </source>
</reference>
<evidence type="ECO:0000256" key="1">
    <source>
        <dbReference type="SAM" id="MobiDB-lite"/>
    </source>
</evidence>
<dbReference type="Proteomes" id="UP000053801">
    <property type="component" value="Chromosome"/>
</dbReference>
<evidence type="ECO:0000313" key="2">
    <source>
        <dbReference type="EMBL" id="ANC34401.1"/>
    </source>
</evidence>
<name>A0A168HDQ6_ANAPH</name>
<reference evidence="2 3" key="1">
    <citation type="journal article" date="2013" name="Pathogens">
        <title>An Emerging Tick-Borne Disease of Humans Is Caused by a Subset of Strains with Conserved Genome Structure.</title>
        <authorList>
            <person name="Barbet A.F."/>
            <person name="Al-Khedery B."/>
            <person name="Stuen S."/>
            <person name="Granquist E.G."/>
            <person name="Felsheim R.F."/>
            <person name="Munderloh U.G."/>
        </authorList>
    </citation>
    <scope>NUCLEOTIDE SEQUENCE [LARGE SCALE GENOMIC DNA]</scope>
    <source>
        <strain evidence="2 3">Norway variant2</strain>
    </source>
</reference>
<evidence type="ECO:0000313" key="3">
    <source>
        <dbReference type="Proteomes" id="UP000053801"/>
    </source>
</evidence>
<sequence length="658" mass="68141">MHNHGNPLGQPSTQRAQGRRTLTGEPLYSYRSTRRVRHGHKSSEEVFSIVKNRIHKAHCAVKVALEEAEALRNPPSDADAAGLDAASADAAGANAAGADADAAGLDAASADAAGANAAGADADAAGLDAASADAAGANAAGADADAAGLDVACADVASADVADADSVDVAGAAGAGADAAGAAAGAAGLDVASADAAGANAAGADADAAGLDVACADVASADVADAAGLDAASVDVAGAAGAGADAAGAAAGADAITDISEQIDFQLLDEVALKLSDLSRQACHLEHSSLPYDTLFGLSKLSSNPKLLLSPNNLLAGHLNDALSYVSNVIEILQLHFGRYKIDDPSRISGKELAMHKTVLRFRRAARTLCNAFDSISDDALQNALKPVMECNIQRLRTIVAQSSAVSLSMSYLVCRETSQDNRILLQDCIRQKFEPLVMIAKAVSEAPNCSSEAIMSCSIACAAYEIMRTELNAFASDKPTLDSAVEDADHIYANLLECISCMHLMHSWYRKTANIEGDPTNSDIVRNAMMDVALSLQECVTDLNNNRKRDGRLCKTFTSACLSGITKHVTSARQCLQSLNTDSMINPDESRILVAACRNALQAIESRCERRIRERSIESVGQPEPTGDVATLLTNILTNRSMTFSKAASSTLFPNLQ</sequence>
<accession>A0A168HDQ6</accession>
<proteinExistence type="predicted"/>
<gene>
    <name evidence="2" type="ORF">P029_03445</name>
</gene>
<dbReference type="EMBL" id="CP015376">
    <property type="protein sequence ID" value="ANC34401.1"/>
    <property type="molecule type" value="Genomic_DNA"/>
</dbReference>